<gene>
    <name evidence="2" type="ORF">P9850_12140</name>
</gene>
<organism evidence="2 3">
    <name type="scientific">Anoxybacteroides rupiense</name>
    <dbReference type="NCBI Taxonomy" id="311460"/>
    <lineage>
        <taxon>Bacteria</taxon>
        <taxon>Bacillati</taxon>
        <taxon>Bacillota</taxon>
        <taxon>Bacilli</taxon>
        <taxon>Bacillales</taxon>
        <taxon>Anoxybacillaceae</taxon>
        <taxon>Anoxybacteroides</taxon>
    </lineage>
</organism>
<accession>A0ABD5IW50</accession>
<dbReference type="Gene3D" id="1.10.10.10">
    <property type="entry name" value="Winged helix-like DNA-binding domain superfamily/Winged helix DNA-binding domain"/>
    <property type="match status" value="1"/>
</dbReference>
<dbReference type="Proteomes" id="UP001339962">
    <property type="component" value="Unassembled WGS sequence"/>
</dbReference>
<dbReference type="EMBL" id="JARTLI010000027">
    <property type="protein sequence ID" value="MED5052567.1"/>
    <property type="molecule type" value="Genomic_DNA"/>
</dbReference>
<dbReference type="CDD" id="cd00090">
    <property type="entry name" value="HTH_ARSR"/>
    <property type="match status" value="1"/>
</dbReference>
<dbReference type="InterPro" id="IPR011991">
    <property type="entry name" value="ArsR-like_HTH"/>
</dbReference>
<evidence type="ECO:0000313" key="3">
    <source>
        <dbReference type="Proteomes" id="UP001339962"/>
    </source>
</evidence>
<protein>
    <submittedName>
        <fullName evidence="2">Winged helix DNA-binding protein</fullName>
    </submittedName>
</protein>
<dbReference type="SUPFAM" id="SSF46785">
    <property type="entry name" value="Winged helix' DNA-binding domain"/>
    <property type="match status" value="1"/>
</dbReference>
<evidence type="ECO:0000256" key="1">
    <source>
        <dbReference type="ARBA" id="ARBA00023125"/>
    </source>
</evidence>
<dbReference type="InterPro" id="IPR036390">
    <property type="entry name" value="WH_DNA-bd_sf"/>
</dbReference>
<dbReference type="RefSeq" id="WP_328218770.1">
    <property type="nucleotide sequence ID" value="NZ_JARTLI010000027.1"/>
</dbReference>
<comment type="caution">
    <text evidence="2">The sequence shown here is derived from an EMBL/GenBank/DDBJ whole genome shotgun (WGS) entry which is preliminary data.</text>
</comment>
<dbReference type="GO" id="GO:0003677">
    <property type="term" value="F:DNA binding"/>
    <property type="evidence" value="ECO:0007669"/>
    <property type="project" value="UniProtKB-KW"/>
</dbReference>
<proteinExistence type="predicted"/>
<reference evidence="2 3" key="1">
    <citation type="submission" date="2023-03" db="EMBL/GenBank/DDBJ databases">
        <title>Bacillus Genome Sequencing.</title>
        <authorList>
            <person name="Dunlap C."/>
        </authorList>
    </citation>
    <scope>NUCLEOTIDE SEQUENCE [LARGE SCALE GENOMIC DNA]</scope>
    <source>
        <strain evidence="2 3">NRS-38</strain>
    </source>
</reference>
<name>A0ABD5IW50_9BACL</name>
<dbReference type="InterPro" id="IPR036388">
    <property type="entry name" value="WH-like_DNA-bd_sf"/>
</dbReference>
<keyword evidence="1 2" id="KW-0238">DNA-binding</keyword>
<evidence type="ECO:0000313" key="2">
    <source>
        <dbReference type="EMBL" id="MED5052567.1"/>
    </source>
</evidence>
<dbReference type="AlphaFoldDB" id="A0ABD5IW50"/>
<sequence>MIHIPLEEILKNLNEISWDILDILKDQSLNFVDIRSRLSLSQEKAYKELARLEGACLIQSKQNTKDQRSKIYSLTPYGESVFEFKNK</sequence>